<evidence type="ECO:0000313" key="2">
    <source>
        <dbReference type="Proteomes" id="UP000321820"/>
    </source>
</evidence>
<dbReference type="RefSeq" id="WP_147648008.1">
    <property type="nucleotide sequence ID" value="NZ_CP042806.1"/>
</dbReference>
<protein>
    <submittedName>
        <fullName evidence="1">Uncharacterized protein</fullName>
    </submittedName>
</protein>
<sequence length="574" mass="63780">MQRKWILLSFVGGLVVIASLAGFYLVRRTGAQPLQAGLRQFPSTLSPQLPYDVNAAQIEAMMAEVHPQNGGEYSPHDTELVLKAQREFDILSWQAFLALNWPQQSYESPQSSFNATSGQPLWSYWVPIEKIFLPNGARPQFPWNPAQQVKDAATNGISLTMTKAAWRQQASASDNFQAFSGPLVDQNGKWARYEAMVNPEEYEYLYKNELYSIDGQIRFSNRDVNQSEVAMPLNSGDKKHGSIEIKLSWKELGPNDDRSRFYTKRVRVELSEPTNGGPPQYRTIDAGLVGMHIAMRTESSPEWIWSTFEQIDNVRQNPLEHGGLSHANFMNPALKNVPVNVLPAKNGDCTNGTNCQTWYENLTTTPVQTSRVQVPLQHGLNPIDDKISEAVAELNKQVQALLHSQGSVFQYYELIGTQWPVHKFAPAYAGGQGSAPESITNKTPGDVVPVFLVNTTMETYFQKGGQNAGCLEQDDRLPDNCTADNTPVSGTESCVGCHYSAGIATGWKRDMNGNPVIVNGVKQPIYGENGHFGRSAHASFSWMLQIETSKQNLGAEASVPARKRFSMHTPNRQP</sequence>
<reference evidence="1 2" key="1">
    <citation type="submission" date="2019-08" db="EMBL/GenBank/DDBJ databases">
        <title>Complete genome sequence of Terriglobus albidus strain ORNL.</title>
        <authorList>
            <person name="Podar M."/>
        </authorList>
    </citation>
    <scope>NUCLEOTIDE SEQUENCE [LARGE SCALE GENOMIC DNA]</scope>
    <source>
        <strain evidence="1 2">ORNL</strain>
    </source>
</reference>
<accession>A0A5B9EDH4</accession>
<evidence type="ECO:0000313" key="1">
    <source>
        <dbReference type="EMBL" id="QEE28810.1"/>
    </source>
</evidence>
<proteinExistence type="predicted"/>
<gene>
    <name evidence="1" type="ORF">FTW19_12845</name>
</gene>
<dbReference type="KEGG" id="talb:FTW19_12845"/>
<dbReference type="Proteomes" id="UP000321820">
    <property type="component" value="Chromosome"/>
</dbReference>
<dbReference type="EMBL" id="CP042806">
    <property type="protein sequence ID" value="QEE28810.1"/>
    <property type="molecule type" value="Genomic_DNA"/>
</dbReference>
<dbReference type="OrthoDB" id="280897at2"/>
<dbReference type="AlphaFoldDB" id="A0A5B9EDH4"/>
<organism evidence="1 2">
    <name type="scientific">Terriglobus albidus</name>
    <dbReference type="NCBI Taxonomy" id="1592106"/>
    <lineage>
        <taxon>Bacteria</taxon>
        <taxon>Pseudomonadati</taxon>
        <taxon>Acidobacteriota</taxon>
        <taxon>Terriglobia</taxon>
        <taxon>Terriglobales</taxon>
        <taxon>Acidobacteriaceae</taxon>
        <taxon>Terriglobus</taxon>
    </lineage>
</organism>
<keyword evidence="2" id="KW-1185">Reference proteome</keyword>
<name>A0A5B9EDH4_9BACT</name>